<organism evidence="1 2">
    <name type="scientific">Hydrogenibacillus schlegelii</name>
    <name type="common">Bacillus schlegelii</name>
    <dbReference type="NCBI Taxonomy" id="1484"/>
    <lineage>
        <taxon>Bacteria</taxon>
        <taxon>Bacillati</taxon>
        <taxon>Bacillota</taxon>
        <taxon>Bacilli</taxon>
        <taxon>Bacillales</taxon>
        <taxon>Bacillales Family X. Incertae Sedis</taxon>
        <taxon>Hydrogenibacillus</taxon>
    </lineage>
</organism>
<name>A0A2T5G3N4_HYDSH</name>
<accession>A0A2T5G3N4</accession>
<proteinExistence type="predicted"/>
<sequence>MSTAVSLRLSTAVFHSDPTAVPRVVVIAVSLAHSMGRPPLRRGVAPGFTSLSLIIRGQTFFVNKKFIIG</sequence>
<evidence type="ECO:0000313" key="1">
    <source>
        <dbReference type="EMBL" id="PTQ50804.1"/>
    </source>
</evidence>
<protein>
    <submittedName>
        <fullName evidence="1">Uncharacterized protein</fullName>
    </submittedName>
</protein>
<comment type="caution">
    <text evidence="1">The sequence shown here is derived from an EMBL/GenBank/DDBJ whole genome shotgun (WGS) entry which is preliminary data.</text>
</comment>
<reference evidence="1 2" key="1">
    <citation type="submission" date="2017-08" db="EMBL/GenBank/DDBJ databases">
        <title>Burning lignite coal seam in the remote Altai Mountains harbors a hydrogen-driven thermophilic microbial community.</title>
        <authorList>
            <person name="Kadnikov V.V."/>
            <person name="Mardanov A.V."/>
            <person name="Ivasenko D."/>
            <person name="Beletsky A.V."/>
            <person name="Karnachuk O.V."/>
            <person name="Ravin N.V."/>
        </authorList>
    </citation>
    <scope>NUCLEOTIDE SEQUENCE [LARGE SCALE GENOMIC DNA]</scope>
    <source>
        <strain evidence="1">AL33</strain>
    </source>
</reference>
<dbReference type="AlphaFoldDB" id="A0A2T5G3N4"/>
<gene>
    <name evidence="1" type="ORF">HSCHL_2571</name>
</gene>
<dbReference type="Proteomes" id="UP000244180">
    <property type="component" value="Unassembled WGS sequence"/>
</dbReference>
<evidence type="ECO:0000313" key="2">
    <source>
        <dbReference type="Proteomes" id="UP000244180"/>
    </source>
</evidence>
<dbReference type="EMBL" id="PEBV01000073">
    <property type="protein sequence ID" value="PTQ50804.1"/>
    <property type="molecule type" value="Genomic_DNA"/>
</dbReference>